<protein>
    <submittedName>
        <fullName evidence="1">Uncharacterized protein</fullName>
    </submittedName>
</protein>
<proteinExistence type="predicted"/>
<dbReference type="Proteomes" id="UP001165583">
    <property type="component" value="Unassembled WGS sequence"/>
</dbReference>
<evidence type="ECO:0000313" key="1">
    <source>
        <dbReference type="EMBL" id="MCT2401217.1"/>
    </source>
</evidence>
<organism evidence="1 2">
    <name type="scientific">Novosphingobium mangrovi</name>
    <name type="common">ex Huang et al. 2023</name>
    <dbReference type="NCBI Taxonomy" id="2976432"/>
    <lineage>
        <taxon>Bacteria</taxon>
        <taxon>Pseudomonadati</taxon>
        <taxon>Pseudomonadota</taxon>
        <taxon>Alphaproteobacteria</taxon>
        <taxon>Sphingomonadales</taxon>
        <taxon>Sphingomonadaceae</taxon>
        <taxon>Novosphingobium</taxon>
    </lineage>
</organism>
<gene>
    <name evidence="1" type="ORF">NZK81_16835</name>
</gene>
<name>A0ABT2I9N4_9SPHN</name>
<sequence>MTAAPIPCTRHDRVGTDDPLLRRVLAGAGTRHGCELTPLLLALYMHEGQLLATWKCRKDLKSGSAALDAAWHAEEGEGTILHLVPSDAEYDYQEEVMENPFQD</sequence>
<comment type="caution">
    <text evidence="1">The sequence shown here is derived from an EMBL/GenBank/DDBJ whole genome shotgun (WGS) entry which is preliminary data.</text>
</comment>
<reference evidence="1" key="1">
    <citation type="submission" date="2022-09" db="EMBL/GenBank/DDBJ databases">
        <title>Novosphingobium sp. Nov., a polycyclic aromatic hydrocarbon-degrading bacterium isolated form mangrove sediments in HongKong.</title>
        <authorList>
            <person name="Hu Z."/>
        </authorList>
    </citation>
    <scope>NUCLEOTIDE SEQUENCE</scope>
    <source>
        <strain evidence="1">HK4-1</strain>
    </source>
</reference>
<evidence type="ECO:0000313" key="2">
    <source>
        <dbReference type="Proteomes" id="UP001165583"/>
    </source>
</evidence>
<dbReference type="RefSeq" id="WP_260047238.1">
    <property type="nucleotide sequence ID" value="NZ_JANZXA010000012.1"/>
</dbReference>
<accession>A0ABT2I9N4</accession>
<keyword evidence="2" id="KW-1185">Reference proteome</keyword>
<dbReference type="EMBL" id="JANZXA010000012">
    <property type="protein sequence ID" value="MCT2401217.1"/>
    <property type="molecule type" value="Genomic_DNA"/>
</dbReference>